<dbReference type="OrthoDB" id="5432534at2"/>
<dbReference type="Gene3D" id="3.40.50.2300">
    <property type="match status" value="1"/>
</dbReference>
<reference evidence="4 5" key="1">
    <citation type="submission" date="2019-03" db="EMBL/GenBank/DDBJ databases">
        <title>Genomic Encyclopedia of Archaeal and Bacterial Type Strains, Phase II (KMG-II): from individual species to whole genera.</title>
        <authorList>
            <person name="Goeker M."/>
        </authorList>
    </citation>
    <scope>NUCLEOTIDE SEQUENCE [LARGE SCALE GENOMIC DNA]</scope>
    <source>
        <strain evidence="4 5">DSM 19034</strain>
    </source>
</reference>
<dbReference type="Pfam" id="PF00072">
    <property type="entry name" value="Response_reg"/>
    <property type="match status" value="1"/>
</dbReference>
<dbReference type="InterPro" id="IPR050595">
    <property type="entry name" value="Bact_response_regulator"/>
</dbReference>
<dbReference type="EMBL" id="SNWM01000002">
    <property type="protein sequence ID" value="TDO22770.1"/>
    <property type="molecule type" value="Genomic_DNA"/>
</dbReference>
<dbReference type="SMART" id="SM00448">
    <property type="entry name" value="REC"/>
    <property type="match status" value="1"/>
</dbReference>
<dbReference type="RefSeq" id="WP_133554410.1">
    <property type="nucleotide sequence ID" value="NZ_SNWM01000002.1"/>
</dbReference>
<evidence type="ECO:0000256" key="1">
    <source>
        <dbReference type="ARBA" id="ARBA00022553"/>
    </source>
</evidence>
<evidence type="ECO:0000313" key="5">
    <source>
        <dbReference type="Proteomes" id="UP000295499"/>
    </source>
</evidence>
<evidence type="ECO:0000256" key="2">
    <source>
        <dbReference type="PROSITE-ProRule" id="PRU00169"/>
    </source>
</evidence>
<dbReference type="PROSITE" id="PS50110">
    <property type="entry name" value="RESPONSE_REGULATORY"/>
    <property type="match status" value="1"/>
</dbReference>
<proteinExistence type="predicted"/>
<dbReference type="AlphaFoldDB" id="A0A4R6IKY5"/>
<evidence type="ECO:0000313" key="4">
    <source>
        <dbReference type="EMBL" id="TDO22770.1"/>
    </source>
</evidence>
<dbReference type="InterPro" id="IPR011006">
    <property type="entry name" value="CheY-like_superfamily"/>
</dbReference>
<dbReference type="Proteomes" id="UP000295499">
    <property type="component" value="Unassembled WGS sequence"/>
</dbReference>
<dbReference type="PANTHER" id="PTHR44591:SF3">
    <property type="entry name" value="RESPONSE REGULATORY DOMAIN-CONTAINING PROTEIN"/>
    <property type="match status" value="1"/>
</dbReference>
<name>A0A4R6IKY5_9SPHI</name>
<dbReference type="GO" id="GO:0000160">
    <property type="term" value="P:phosphorelay signal transduction system"/>
    <property type="evidence" value="ECO:0007669"/>
    <property type="project" value="InterPro"/>
</dbReference>
<dbReference type="SUPFAM" id="SSF52172">
    <property type="entry name" value="CheY-like"/>
    <property type="match status" value="1"/>
</dbReference>
<gene>
    <name evidence="4" type="ORF">CLV32_1755</name>
</gene>
<keyword evidence="5" id="KW-1185">Reference proteome</keyword>
<feature type="domain" description="Response regulatory" evidence="3">
    <location>
        <begin position="4"/>
        <end position="118"/>
    </location>
</feature>
<feature type="modified residue" description="4-aspartylphosphate" evidence="2">
    <location>
        <position position="53"/>
    </location>
</feature>
<sequence length="119" mass="13277">MPYKIYIVEDDSAIRNVLEMILTDAGYEVLAFENFKGLKTQIELVLPDLILMDMTLQEGNGITFCEELKAAALTAKTPILMMSAHFILNPEEEIPCADGFISKPFDIDDLLSIVGKYVS</sequence>
<organism evidence="4 5">
    <name type="scientific">Pedobacter duraquae</name>
    <dbReference type="NCBI Taxonomy" id="425511"/>
    <lineage>
        <taxon>Bacteria</taxon>
        <taxon>Pseudomonadati</taxon>
        <taxon>Bacteroidota</taxon>
        <taxon>Sphingobacteriia</taxon>
        <taxon>Sphingobacteriales</taxon>
        <taxon>Sphingobacteriaceae</taxon>
        <taxon>Pedobacter</taxon>
    </lineage>
</organism>
<dbReference type="InterPro" id="IPR001789">
    <property type="entry name" value="Sig_transdc_resp-reg_receiver"/>
</dbReference>
<dbReference type="PANTHER" id="PTHR44591">
    <property type="entry name" value="STRESS RESPONSE REGULATOR PROTEIN 1"/>
    <property type="match status" value="1"/>
</dbReference>
<accession>A0A4R6IKY5</accession>
<evidence type="ECO:0000259" key="3">
    <source>
        <dbReference type="PROSITE" id="PS50110"/>
    </source>
</evidence>
<keyword evidence="1 2" id="KW-0597">Phosphoprotein</keyword>
<comment type="caution">
    <text evidence="4">The sequence shown here is derived from an EMBL/GenBank/DDBJ whole genome shotgun (WGS) entry which is preliminary data.</text>
</comment>
<protein>
    <submittedName>
        <fullName evidence="4">Response regulator receiver domain-containing protein</fullName>
    </submittedName>
</protein>